<organism evidence="2 3">
    <name type="scientific">Chiloscyllium punctatum</name>
    <name type="common">Brownbanded bambooshark</name>
    <name type="synonym">Hemiscyllium punctatum</name>
    <dbReference type="NCBI Taxonomy" id="137246"/>
    <lineage>
        <taxon>Eukaryota</taxon>
        <taxon>Metazoa</taxon>
        <taxon>Chordata</taxon>
        <taxon>Craniata</taxon>
        <taxon>Vertebrata</taxon>
        <taxon>Chondrichthyes</taxon>
        <taxon>Elasmobranchii</taxon>
        <taxon>Galeomorphii</taxon>
        <taxon>Galeoidea</taxon>
        <taxon>Orectolobiformes</taxon>
        <taxon>Hemiscylliidae</taxon>
        <taxon>Chiloscyllium</taxon>
    </lineage>
</organism>
<dbReference type="AlphaFoldDB" id="A0A401TN16"/>
<proteinExistence type="predicted"/>
<feature type="region of interest" description="Disordered" evidence="1">
    <location>
        <begin position="67"/>
        <end position="101"/>
    </location>
</feature>
<feature type="compositionally biased region" description="Low complexity" evidence="1">
    <location>
        <begin position="76"/>
        <end position="97"/>
    </location>
</feature>
<dbReference type="Proteomes" id="UP000287033">
    <property type="component" value="Unassembled WGS sequence"/>
</dbReference>
<accession>A0A401TN16</accession>
<gene>
    <name evidence="2" type="ORF">chiPu_0028085</name>
</gene>
<name>A0A401TN16_CHIPU</name>
<evidence type="ECO:0000313" key="2">
    <source>
        <dbReference type="EMBL" id="GCC44002.1"/>
    </source>
</evidence>
<sequence length="147" mass="16165">MPGRDGDAEGKRQADQDVQIPVLERRAERGNALLDDEAIEIQPVGVIARRHDPAPPRIHQAEIARDIGGRHRRQRVAAAGGHAGGARQQRQQAQGAVERNLVAPEVEADAGKEAEHQKMRAKLDRHLVPAVDVVAQQRDLNGHQEHQ</sequence>
<keyword evidence="3" id="KW-1185">Reference proteome</keyword>
<feature type="region of interest" description="Disordered" evidence="1">
    <location>
        <begin position="1"/>
        <end position="22"/>
    </location>
</feature>
<dbReference type="EMBL" id="BEZZ01122565">
    <property type="protein sequence ID" value="GCC44002.1"/>
    <property type="molecule type" value="Genomic_DNA"/>
</dbReference>
<comment type="caution">
    <text evidence="2">The sequence shown here is derived from an EMBL/GenBank/DDBJ whole genome shotgun (WGS) entry which is preliminary data.</text>
</comment>
<feature type="compositionally biased region" description="Basic and acidic residues" evidence="1">
    <location>
        <begin position="1"/>
        <end position="15"/>
    </location>
</feature>
<reference evidence="2 3" key="1">
    <citation type="journal article" date="2018" name="Nat. Ecol. Evol.">
        <title>Shark genomes provide insights into elasmobranch evolution and the origin of vertebrates.</title>
        <authorList>
            <person name="Hara Y"/>
            <person name="Yamaguchi K"/>
            <person name="Onimaru K"/>
            <person name="Kadota M"/>
            <person name="Koyanagi M"/>
            <person name="Keeley SD"/>
            <person name="Tatsumi K"/>
            <person name="Tanaka K"/>
            <person name="Motone F"/>
            <person name="Kageyama Y"/>
            <person name="Nozu R"/>
            <person name="Adachi N"/>
            <person name="Nishimura O"/>
            <person name="Nakagawa R"/>
            <person name="Tanegashima C"/>
            <person name="Kiyatake I"/>
            <person name="Matsumoto R"/>
            <person name="Murakumo K"/>
            <person name="Nishida K"/>
            <person name="Terakita A"/>
            <person name="Kuratani S"/>
            <person name="Sato K"/>
            <person name="Hyodo S Kuraku.S."/>
        </authorList>
    </citation>
    <scope>NUCLEOTIDE SEQUENCE [LARGE SCALE GENOMIC DNA]</scope>
</reference>
<evidence type="ECO:0000313" key="3">
    <source>
        <dbReference type="Proteomes" id="UP000287033"/>
    </source>
</evidence>
<feature type="non-terminal residue" evidence="2">
    <location>
        <position position="147"/>
    </location>
</feature>
<protein>
    <submittedName>
        <fullName evidence="2">Uncharacterized protein</fullName>
    </submittedName>
</protein>
<evidence type="ECO:0000256" key="1">
    <source>
        <dbReference type="SAM" id="MobiDB-lite"/>
    </source>
</evidence>